<dbReference type="InterPro" id="IPR002347">
    <property type="entry name" value="SDR_fam"/>
</dbReference>
<keyword evidence="2" id="KW-0560">Oxidoreductase</keyword>
<evidence type="ECO:0000256" key="2">
    <source>
        <dbReference type="ARBA" id="ARBA00023002"/>
    </source>
</evidence>
<dbReference type="RefSeq" id="WP_289414133.1">
    <property type="nucleotide sequence ID" value="NZ_JAQIBD010000003.1"/>
</dbReference>
<dbReference type="Proteomes" id="UP001169069">
    <property type="component" value="Unassembled WGS sequence"/>
</dbReference>
<dbReference type="SUPFAM" id="SSF51735">
    <property type="entry name" value="NAD(P)-binding Rossmann-fold domains"/>
    <property type="match status" value="1"/>
</dbReference>
<accession>A0ABT7QZR7</accession>
<comment type="caution">
    <text evidence="3">The sequence shown here is derived from an EMBL/GenBank/DDBJ whole genome shotgun (WGS) entry which is preliminary data.</text>
</comment>
<evidence type="ECO:0000256" key="1">
    <source>
        <dbReference type="ARBA" id="ARBA00006484"/>
    </source>
</evidence>
<dbReference type="PANTHER" id="PTHR43008">
    <property type="entry name" value="BENZIL REDUCTASE"/>
    <property type="match status" value="1"/>
</dbReference>
<name>A0ABT7QZR7_9BACT</name>
<dbReference type="InterPro" id="IPR036291">
    <property type="entry name" value="NAD(P)-bd_dom_sf"/>
</dbReference>
<evidence type="ECO:0000313" key="3">
    <source>
        <dbReference type="EMBL" id="MDM5272337.1"/>
    </source>
</evidence>
<dbReference type="EMBL" id="JAQIBD010000003">
    <property type="protein sequence ID" value="MDM5272337.1"/>
    <property type="molecule type" value="Genomic_DNA"/>
</dbReference>
<keyword evidence="4" id="KW-1185">Reference proteome</keyword>
<reference evidence="3" key="1">
    <citation type="submission" date="2023-01" db="EMBL/GenBank/DDBJ databases">
        <title>Sulfurovum sp. zt1-1 genome assembly.</title>
        <authorList>
            <person name="Wang J."/>
        </authorList>
    </citation>
    <scope>NUCLEOTIDE SEQUENCE</scope>
    <source>
        <strain evidence="3">Zt1-1</strain>
    </source>
</reference>
<dbReference type="PANTHER" id="PTHR43008:SF8">
    <property type="entry name" value="BENZIL REDUCTASE ((S)-BENZOIN FORMING) IRC24"/>
    <property type="match status" value="1"/>
</dbReference>
<dbReference type="Pfam" id="PF00106">
    <property type="entry name" value="adh_short"/>
    <property type="match status" value="1"/>
</dbReference>
<dbReference type="Gene3D" id="3.40.50.720">
    <property type="entry name" value="NAD(P)-binding Rossmann-like Domain"/>
    <property type="match status" value="1"/>
</dbReference>
<comment type="similarity">
    <text evidence="1">Belongs to the short-chain dehydrogenases/reductases (SDR) family.</text>
</comment>
<sequence>MKNIFITGVNTGLGNALAAAYLSQGYKVYAVGRKVPSILDKNPNFFFFPYDLSHTYMLKESLKEFIQKRTFEIAILNAGVLGDIKPLNQTNLMQIKEVMEVNVWANKEIIDTLSQYAFVQQIVGISSGASVSGPKGWGTYSLSKSSLNMLLNVYAKELPDIHFTSLAPGVIDTDMVRHIIHTIDERKYPSVSRLKSGKIQSPKEAALLLINTFPKLHEYESGSFVDIRTMND</sequence>
<evidence type="ECO:0000313" key="4">
    <source>
        <dbReference type="Proteomes" id="UP001169069"/>
    </source>
</evidence>
<dbReference type="PRINTS" id="PR00081">
    <property type="entry name" value="GDHRDH"/>
</dbReference>
<proteinExistence type="inferred from homology"/>
<protein>
    <submittedName>
        <fullName evidence="3">SDR family NAD(P)-dependent oxidoreductase</fullName>
    </submittedName>
</protein>
<organism evidence="3 4">
    <name type="scientific">Sulfurovum zhangzhouensis</name>
    <dbReference type="NCBI Taxonomy" id="3019067"/>
    <lineage>
        <taxon>Bacteria</taxon>
        <taxon>Pseudomonadati</taxon>
        <taxon>Campylobacterota</taxon>
        <taxon>Epsilonproteobacteria</taxon>
        <taxon>Campylobacterales</taxon>
        <taxon>Sulfurovaceae</taxon>
        <taxon>Sulfurovum</taxon>
    </lineage>
</organism>
<gene>
    <name evidence="3" type="ORF">PGH07_09095</name>
</gene>